<protein>
    <submittedName>
        <fullName evidence="1">23148_t:CDS:1</fullName>
    </submittedName>
</protein>
<evidence type="ECO:0000313" key="2">
    <source>
        <dbReference type="Proteomes" id="UP000789759"/>
    </source>
</evidence>
<dbReference type="EMBL" id="CAJVQA010017184">
    <property type="protein sequence ID" value="CAG8747402.1"/>
    <property type="molecule type" value="Genomic_DNA"/>
</dbReference>
<name>A0A9N9ISW1_9GLOM</name>
<accession>A0A9N9ISW1</accession>
<comment type="caution">
    <text evidence="1">The sequence shown here is derived from an EMBL/GenBank/DDBJ whole genome shotgun (WGS) entry which is preliminary data.</text>
</comment>
<dbReference type="AlphaFoldDB" id="A0A9N9ISW1"/>
<organism evidence="1 2">
    <name type="scientific">Cetraspora pellucida</name>
    <dbReference type="NCBI Taxonomy" id="1433469"/>
    <lineage>
        <taxon>Eukaryota</taxon>
        <taxon>Fungi</taxon>
        <taxon>Fungi incertae sedis</taxon>
        <taxon>Mucoromycota</taxon>
        <taxon>Glomeromycotina</taxon>
        <taxon>Glomeromycetes</taxon>
        <taxon>Diversisporales</taxon>
        <taxon>Gigasporaceae</taxon>
        <taxon>Cetraspora</taxon>
    </lineage>
</organism>
<gene>
    <name evidence="1" type="ORF">CPELLU_LOCUS14473</name>
</gene>
<proteinExistence type="predicted"/>
<keyword evidence="2" id="KW-1185">Reference proteome</keyword>
<reference evidence="1" key="1">
    <citation type="submission" date="2021-06" db="EMBL/GenBank/DDBJ databases">
        <authorList>
            <person name="Kallberg Y."/>
            <person name="Tangrot J."/>
            <person name="Rosling A."/>
        </authorList>
    </citation>
    <scope>NUCLEOTIDE SEQUENCE</scope>
    <source>
        <strain evidence="1">FL966</strain>
    </source>
</reference>
<feature type="non-terminal residue" evidence="1">
    <location>
        <position position="1"/>
    </location>
</feature>
<evidence type="ECO:0000313" key="1">
    <source>
        <dbReference type="EMBL" id="CAG8747402.1"/>
    </source>
</evidence>
<dbReference type="Proteomes" id="UP000789759">
    <property type="component" value="Unassembled WGS sequence"/>
</dbReference>
<sequence>LEEIALNEIDQLIGSLDKPINNSIPILKEELDEQNPLTKIKEDLIQTLEPQKASRILFFKETTWKEKLNNILEKLPTYAKSKENQIKTLEAYYYLETLIQENEAN</sequence>